<accession>A0ABX6P5W7</accession>
<sequence length="278" mass="29954">MTVEATPVAGPPGDHALSLLAEIAALNARFPAPESEKFALTTAAEAALAAYRDEAEPPPELTFAAILLLRFLKRFDEALALMQQRRPVIAARAREVDFYAMELHFLAGRHADGEALLRAFEGSGPMRPSWRRALEAIRAKGSAAAAAAPLAALETAVAELRPTPDPATQVPLLETVLGDRSEAIAAWQFIQDRVALLQAPDTPAAAADLAVFDKYHAGRLLFTCGFSWSGSGAVSAFLSQHKNVALPFGLSELGYLRGRSRRKGVFAFRMPRPCPSRR</sequence>
<gene>
    <name evidence="1" type="ORF">HK414_14820</name>
</gene>
<evidence type="ECO:0000313" key="1">
    <source>
        <dbReference type="EMBL" id="QJW84516.1"/>
    </source>
</evidence>
<dbReference type="Proteomes" id="UP000500826">
    <property type="component" value="Chromosome"/>
</dbReference>
<keyword evidence="2" id="KW-1185">Reference proteome</keyword>
<protein>
    <recommendedName>
        <fullName evidence="3">Tetratricopeptide repeat protein</fullName>
    </recommendedName>
</protein>
<proteinExistence type="predicted"/>
<evidence type="ECO:0000313" key="2">
    <source>
        <dbReference type="Proteomes" id="UP000500826"/>
    </source>
</evidence>
<organism evidence="1 2">
    <name type="scientific">Ramlibacter terrae</name>
    <dbReference type="NCBI Taxonomy" id="2732511"/>
    <lineage>
        <taxon>Bacteria</taxon>
        <taxon>Pseudomonadati</taxon>
        <taxon>Pseudomonadota</taxon>
        <taxon>Betaproteobacteria</taxon>
        <taxon>Burkholderiales</taxon>
        <taxon>Comamonadaceae</taxon>
        <taxon>Ramlibacter</taxon>
    </lineage>
</organism>
<evidence type="ECO:0008006" key="3">
    <source>
        <dbReference type="Google" id="ProtNLM"/>
    </source>
</evidence>
<name>A0ABX6P5W7_9BURK</name>
<reference evidence="1 2" key="1">
    <citation type="submission" date="2020-05" db="EMBL/GenBank/DDBJ databases">
        <title>Ramlibacter rhizophilus sp. nov., isolated from rhizosphere soil of national flower Mugunghwa from South Korea.</title>
        <authorList>
            <person name="Zheng-Fei Y."/>
            <person name="Huan T."/>
        </authorList>
    </citation>
    <scope>NUCLEOTIDE SEQUENCE [LARGE SCALE GENOMIC DNA]</scope>
    <source>
        <strain evidence="1 2">H242</strain>
    </source>
</reference>
<dbReference type="EMBL" id="CP053418">
    <property type="protein sequence ID" value="QJW84516.1"/>
    <property type="molecule type" value="Genomic_DNA"/>
</dbReference>